<dbReference type="InterPro" id="IPR012925">
    <property type="entry name" value="TipAS_dom"/>
</dbReference>
<gene>
    <name evidence="2" type="ORF">PAECIP111802_06960</name>
</gene>
<evidence type="ECO:0000313" key="2">
    <source>
        <dbReference type="EMBL" id="CAG7658137.1"/>
    </source>
</evidence>
<organism evidence="2 3">
    <name type="scientific">Paenibacillus allorhizosphaerae</name>
    <dbReference type="NCBI Taxonomy" id="2849866"/>
    <lineage>
        <taxon>Bacteria</taxon>
        <taxon>Bacillati</taxon>
        <taxon>Bacillota</taxon>
        <taxon>Bacilli</taxon>
        <taxon>Bacillales</taxon>
        <taxon>Paenibacillaceae</taxon>
        <taxon>Paenibacillus</taxon>
    </lineage>
</organism>
<protein>
    <recommendedName>
        <fullName evidence="1">TipAS antibiotic-recognition domain-containing protein</fullName>
    </recommendedName>
</protein>
<keyword evidence="3" id="KW-1185">Reference proteome</keyword>
<name>A0ABN7TZD0_9BACL</name>
<proteinExistence type="predicted"/>
<feature type="domain" description="TipAS antibiotic-recognition" evidence="1">
    <location>
        <begin position="12"/>
        <end position="86"/>
    </location>
</feature>
<dbReference type="RefSeq" id="WP_218103093.1">
    <property type="nucleotide sequence ID" value="NZ_CAJVCE010000040.1"/>
</dbReference>
<evidence type="ECO:0000313" key="3">
    <source>
        <dbReference type="Proteomes" id="UP000730618"/>
    </source>
</evidence>
<dbReference type="EMBL" id="CAJVCE010000040">
    <property type="protein sequence ID" value="CAG7658137.1"/>
    <property type="molecule type" value="Genomic_DNA"/>
</dbReference>
<sequence length="111" mass="12888">MGAWEYFTPEQQAGMMKKMAQYTPDQLKAFRLESNELIDRLSQGLEQGVPSDNEEIVSLAKRLGELQSLFNEKDLEVEQAIERFHRENPTQPDHGIDLKLYRYIQIAKSCI</sequence>
<evidence type="ECO:0000259" key="1">
    <source>
        <dbReference type="Pfam" id="PF07739"/>
    </source>
</evidence>
<dbReference type="Proteomes" id="UP000730618">
    <property type="component" value="Unassembled WGS sequence"/>
</dbReference>
<dbReference type="Pfam" id="PF07739">
    <property type="entry name" value="TipAS"/>
    <property type="match status" value="1"/>
</dbReference>
<comment type="caution">
    <text evidence="2">The sequence shown here is derived from an EMBL/GenBank/DDBJ whole genome shotgun (WGS) entry which is preliminary data.</text>
</comment>
<accession>A0ABN7TZD0</accession>
<reference evidence="2 3" key="1">
    <citation type="submission" date="2021-06" db="EMBL/GenBank/DDBJ databases">
        <authorList>
            <person name="Criscuolo A."/>
        </authorList>
    </citation>
    <scope>NUCLEOTIDE SEQUENCE [LARGE SCALE GENOMIC DNA]</scope>
    <source>
        <strain evidence="3">CIP 111802</strain>
    </source>
</reference>